<dbReference type="InterPro" id="IPR010869">
    <property type="entry name" value="DUF1501"/>
</dbReference>
<dbReference type="AlphaFoldDB" id="A0A518HLI1"/>
<gene>
    <name evidence="1" type="ORF">Enr13x_15230</name>
</gene>
<proteinExistence type="predicted"/>
<evidence type="ECO:0008006" key="3">
    <source>
        <dbReference type="Google" id="ProtNLM"/>
    </source>
</evidence>
<reference evidence="1 2" key="1">
    <citation type="submission" date="2019-03" db="EMBL/GenBank/DDBJ databases">
        <title>Deep-cultivation of Planctomycetes and their phenomic and genomic characterization uncovers novel biology.</title>
        <authorList>
            <person name="Wiegand S."/>
            <person name="Jogler M."/>
            <person name="Boedeker C."/>
            <person name="Pinto D."/>
            <person name="Vollmers J."/>
            <person name="Rivas-Marin E."/>
            <person name="Kohn T."/>
            <person name="Peeters S.H."/>
            <person name="Heuer A."/>
            <person name="Rast P."/>
            <person name="Oberbeckmann S."/>
            <person name="Bunk B."/>
            <person name="Jeske O."/>
            <person name="Meyerdierks A."/>
            <person name="Storesund J.E."/>
            <person name="Kallscheuer N."/>
            <person name="Luecker S."/>
            <person name="Lage O.M."/>
            <person name="Pohl T."/>
            <person name="Merkel B.J."/>
            <person name="Hornburger P."/>
            <person name="Mueller R.-W."/>
            <person name="Bruemmer F."/>
            <person name="Labrenz M."/>
            <person name="Spormann A.M."/>
            <person name="Op den Camp H."/>
            <person name="Overmann J."/>
            <person name="Amann R."/>
            <person name="Jetten M.S.M."/>
            <person name="Mascher T."/>
            <person name="Medema M.H."/>
            <person name="Devos D.P."/>
            <person name="Kaster A.-K."/>
            <person name="Ovreas L."/>
            <person name="Rohde M."/>
            <person name="Galperin M.Y."/>
            <person name="Jogler C."/>
        </authorList>
    </citation>
    <scope>NUCLEOTIDE SEQUENCE [LARGE SCALE GENOMIC DNA]</scope>
    <source>
        <strain evidence="1 2">Enr13</strain>
    </source>
</reference>
<evidence type="ECO:0000313" key="2">
    <source>
        <dbReference type="Proteomes" id="UP000319004"/>
    </source>
</evidence>
<dbReference type="InterPro" id="IPR017850">
    <property type="entry name" value="Alkaline_phosphatase_core_sf"/>
</dbReference>
<evidence type="ECO:0000313" key="1">
    <source>
        <dbReference type="EMBL" id="QDV41680.1"/>
    </source>
</evidence>
<dbReference type="SUPFAM" id="SSF53649">
    <property type="entry name" value="Alkaline phosphatase-like"/>
    <property type="match status" value="1"/>
</dbReference>
<dbReference type="PANTHER" id="PTHR43737:SF1">
    <property type="entry name" value="DUF1501 DOMAIN-CONTAINING PROTEIN"/>
    <property type="match status" value="1"/>
</dbReference>
<dbReference type="Pfam" id="PF07394">
    <property type="entry name" value="DUF1501"/>
    <property type="match status" value="1"/>
</dbReference>
<dbReference type="Gene3D" id="3.40.720.10">
    <property type="entry name" value="Alkaline Phosphatase, subunit A"/>
    <property type="match status" value="1"/>
</dbReference>
<protein>
    <recommendedName>
        <fullName evidence="3">DUF1501 domain-containing protein</fullName>
    </recommendedName>
</protein>
<sequence length="510" mass="54597">MRSTLRAIWFLVPDPFSARQTPARKLKADKALGHLEPFGMTMKSRRRNDRGRLSRRHVVQGGAINAAGLMMASQLISAHRVAADTAAAGATPSSADANSAARLESAKAKAVIQIWLAGGPPHTDTFDPKPESGSDYTGPLSGTSATNVAGIHIGELLTELSKVADKYALIRSMTHGVNGHETASYLTQTGRMPGRLVYPAAGAVVTAFKGFPELKPGEEENLIPPYIVLTSPQGRFSEAGFMGIKYKPFATGGDPNAARFAVEGIISPNLSKAQQLDRRRLLGEMNSLGSAIPGRPNLSMAAQARQHAYDLIVGDAGKVFDLNTESDDMRTRYGRTKFGQSCLAARRLIESGCKFVTINHGGWDTHKDHFPSMRRKLPELDRGLGTLIADLDDRGMLDSTIVWCIGEFGRTPKVAAESPWNGGRHHFGSVFSSLVAGGGFQGGHVVGTSDARGETVQDRPVYPGDLIGTMYELLGIDPEASLPHPMGEFVRATPGADEGMKSGGRLNEIT</sequence>
<keyword evidence="2" id="KW-1185">Reference proteome</keyword>
<dbReference type="EMBL" id="CP037423">
    <property type="protein sequence ID" value="QDV41680.1"/>
    <property type="molecule type" value="Genomic_DNA"/>
</dbReference>
<dbReference type="Proteomes" id="UP000319004">
    <property type="component" value="Chromosome"/>
</dbReference>
<organism evidence="1 2">
    <name type="scientific">Stieleria neptunia</name>
    <dbReference type="NCBI Taxonomy" id="2527979"/>
    <lineage>
        <taxon>Bacteria</taxon>
        <taxon>Pseudomonadati</taxon>
        <taxon>Planctomycetota</taxon>
        <taxon>Planctomycetia</taxon>
        <taxon>Pirellulales</taxon>
        <taxon>Pirellulaceae</taxon>
        <taxon>Stieleria</taxon>
    </lineage>
</organism>
<accession>A0A518HLI1</accession>
<name>A0A518HLI1_9BACT</name>
<dbReference type="KEGG" id="snep:Enr13x_15230"/>
<dbReference type="PANTHER" id="PTHR43737">
    <property type="entry name" value="BLL7424 PROTEIN"/>
    <property type="match status" value="1"/>
</dbReference>